<reference evidence="4" key="1">
    <citation type="journal article" date="2020" name="Genome Biol.">
        <title>Gamete binning: chromosome-level and haplotype-resolved genome assembly enabled by high-throughput single-cell sequencing of gamete genomes.</title>
        <authorList>
            <person name="Campoy J.A."/>
            <person name="Sun H."/>
            <person name="Goel M."/>
            <person name="Jiao W.-B."/>
            <person name="Folz-Donahue K."/>
            <person name="Wang N."/>
            <person name="Rubio M."/>
            <person name="Liu C."/>
            <person name="Kukat C."/>
            <person name="Ruiz D."/>
            <person name="Huettel B."/>
            <person name="Schneeberger K."/>
        </authorList>
    </citation>
    <scope>NUCLEOTIDE SEQUENCE [LARGE SCALE GENOMIC DNA]</scope>
    <source>
        <strain evidence="4">cv. Rojo Pasion</strain>
    </source>
</reference>
<dbReference type="Proteomes" id="UP000507245">
    <property type="component" value="Unassembled WGS sequence"/>
</dbReference>
<reference evidence="1 3" key="2">
    <citation type="submission" date="2020-05" db="EMBL/GenBank/DDBJ databases">
        <authorList>
            <person name="Campoy J."/>
            <person name="Schneeberger K."/>
            <person name="Spophaly S."/>
        </authorList>
    </citation>
    <scope>NUCLEOTIDE SEQUENCE [LARGE SCALE GENOMIC DNA]</scope>
    <source>
        <strain evidence="1">PruArmRojPasFocal</strain>
    </source>
</reference>
<accession>A0A6J5TWZ5</accession>
<evidence type="ECO:0000313" key="4">
    <source>
        <dbReference type="Proteomes" id="UP000507245"/>
    </source>
</evidence>
<dbReference type="Gene3D" id="3.40.50.300">
    <property type="entry name" value="P-loop containing nucleotide triphosphate hydrolases"/>
    <property type="match status" value="1"/>
</dbReference>
<proteinExistence type="predicted"/>
<evidence type="ECO:0000313" key="3">
    <source>
        <dbReference type="Proteomes" id="UP000507222"/>
    </source>
</evidence>
<sequence>MVLLICMHRVAELGINLAIADIVLLYDSDSTCTTEEKVIERAYNYVSILFFFFF</sequence>
<protein>
    <submittedName>
        <fullName evidence="1">Uncharacterized protein</fullName>
    </submittedName>
</protein>
<dbReference type="EMBL" id="CAEKKB010000001">
    <property type="protein sequence ID" value="CAB4294294.1"/>
    <property type="molecule type" value="Genomic_DNA"/>
</dbReference>
<dbReference type="OrthoDB" id="1738433at2759"/>
<dbReference type="AlphaFoldDB" id="A0A6J5TWZ5"/>
<evidence type="ECO:0000313" key="2">
    <source>
        <dbReference type="EMBL" id="CAB4294294.1"/>
    </source>
</evidence>
<dbReference type="Proteomes" id="UP000507222">
    <property type="component" value="Unassembled WGS sequence"/>
</dbReference>
<dbReference type="InterPro" id="IPR027417">
    <property type="entry name" value="P-loop_NTPase"/>
</dbReference>
<name>A0A6J5TWZ5_PRUAR</name>
<gene>
    <name evidence="1" type="ORF">CURHAP_LOCUS10571</name>
    <name evidence="2" type="ORF">ORAREDHAP_LOCUS4470</name>
</gene>
<organism evidence="1 3">
    <name type="scientific">Prunus armeniaca</name>
    <name type="common">Apricot</name>
    <name type="synonym">Armeniaca vulgaris</name>
    <dbReference type="NCBI Taxonomy" id="36596"/>
    <lineage>
        <taxon>Eukaryota</taxon>
        <taxon>Viridiplantae</taxon>
        <taxon>Streptophyta</taxon>
        <taxon>Embryophyta</taxon>
        <taxon>Tracheophyta</taxon>
        <taxon>Spermatophyta</taxon>
        <taxon>Magnoliopsida</taxon>
        <taxon>eudicotyledons</taxon>
        <taxon>Gunneridae</taxon>
        <taxon>Pentapetalae</taxon>
        <taxon>rosids</taxon>
        <taxon>fabids</taxon>
        <taxon>Rosales</taxon>
        <taxon>Rosaceae</taxon>
        <taxon>Amygdaloideae</taxon>
        <taxon>Amygdaleae</taxon>
        <taxon>Prunus</taxon>
    </lineage>
</organism>
<dbReference type="EMBL" id="CAEKDK010000001">
    <property type="protein sequence ID" value="CAB4267727.1"/>
    <property type="molecule type" value="Genomic_DNA"/>
</dbReference>
<evidence type="ECO:0000313" key="1">
    <source>
        <dbReference type="EMBL" id="CAB4267727.1"/>
    </source>
</evidence>
<keyword evidence="4" id="KW-1185">Reference proteome</keyword>